<comment type="subcellular location">
    <subcellularLocation>
        <location evidence="1">Membrane</location>
        <topology evidence="1">Multi-pass membrane protein</topology>
    </subcellularLocation>
</comment>
<dbReference type="WBParaSite" id="TMUE_3000012893.1">
    <property type="protein sequence ID" value="TMUE_3000012893.1"/>
    <property type="gene ID" value="WBGene00286667"/>
</dbReference>
<dbReference type="PANTHER" id="PTHR11814">
    <property type="entry name" value="SULFATE TRANSPORTER"/>
    <property type="match status" value="1"/>
</dbReference>
<feature type="transmembrane region" description="Helical" evidence="6">
    <location>
        <begin position="333"/>
        <end position="352"/>
    </location>
</feature>
<keyword evidence="2 6" id="KW-0812">Transmembrane</keyword>
<dbReference type="STRING" id="70415.A0A5S6R0D7"/>
<dbReference type="Gene3D" id="3.30.750.24">
    <property type="entry name" value="STAS domain"/>
    <property type="match status" value="2"/>
</dbReference>
<feature type="transmembrane region" description="Helical" evidence="6">
    <location>
        <begin position="220"/>
        <end position="247"/>
    </location>
</feature>
<evidence type="ECO:0000256" key="5">
    <source>
        <dbReference type="SAM" id="MobiDB-lite"/>
    </source>
</evidence>
<feature type="transmembrane region" description="Helical" evidence="6">
    <location>
        <begin position="454"/>
        <end position="476"/>
    </location>
</feature>
<feature type="transmembrane region" description="Helical" evidence="6">
    <location>
        <begin position="772"/>
        <end position="793"/>
    </location>
</feature>
<dbReference type="Proteomes" id="UP000046395">
    <property type="component" value="Unassembled WGS sequence"/>
</dbReference>
<evidence type="ECO:0000256" key="1">
    <source>
        <dbReference type="ARBA" id="ARBA00004141"/>
    </source>
</evidence>
<feature type="domain" description="STAS" evidence="7">
    <location>
        <begin position="569"/>
        <end position="689"/>
    </location>
</feature>
<feature type="transmembrane region" description="Helical" evidence="6">
    <location>
        <begin position="813"/>
        <end position="831"/>
    </location>
</feature>
<proteinExistence type="predicted"/>
<feature type="transmembrane region" description="Helical" evidence="6">
    <location>
        <begin position="739"/>
        <end position="760"/>
    </location>
</feature>
<dbReference type="PROSITE" id="PS50801">
    <property type="entry name" value="STAS"/>
    <property type="match status" value="2"/>
</dbReference>
<dbReference type="Pfam" id="PF01740">
    <property type="entry name" value="STAS"/>
    <property type="match status" value="2"/>
</dbReference>
<evidence type="ECO:0000256" key="6">
    <source>
        <dbReference type="SAM" id="Phobius"/>
    </source>
</evidence>
<dbReference type="SUPFAM" id="SSF52091">
    <property type="entry name" value="SpoIIaa-like"/>
    <property type="match status" value="2"/>
</dbReference>
<dbReference type="InterPro" id="IPR036513">
    <property type="entry name" value="STAS_dom_sf"/>
</dbReference>
<evidence type="ECO:0000256" key="4">
    <source>
        <dbReference type="ARBA" id="ARBA00023136"/>
    </source>
</evidence>
<feature type="transmembrane region" description="Helical" evidence="6">
    <location>
        <begin position="12"/>
        <end position="31"/>
    </location>
</feature>
<dbReference type="NCBIfam" id="TIGR00815">
    <property type="entry name" value="sulP"/>
    <property type="match status" value="2"/>
</dbReference>
<feature type="transmembrane region" description="Helical" evidence="6">
    <location>
        <begin position="717"/>
        <end position="733"/>
    </location>
</feature>
<dbReference type="GO" id="GO:0016020">
    <property type="term" value="C:membrane"/>
    <property type="evidence" value="ECO:0007669"/>
    <property type="project" value="UniProtKB-SubCell"/>
</dbReference>
<organism evidence="8 9">
    <name type="scientific">Trichuris muris</name>
    <name type="common">Mouse whipworm</name>
    <dbReference type="NCBI Taxonomy" id="70415"/>
    <lineage>
        <taxon>Eukaryota</taxon>
        <taxon>Metazoa</taxon>
        <taxon>Ecdysozoa</taxon>
        <taxon>Nematoda</taxon>
        <taxon>Enoplea</taxon>
        <taxon>Dorylaimia</taxon>
        <taxon>Trichinellida</taxon>
        <taxon>Trichuridae</taxon>
        <taxon>Trichuris</taxon>
    </lineage>
</organism>
<evidence type="ECO:0000313" key="8">
    <source>
        <dbReference type="Proteomes" id="UP000046395"/>
    </source>
</evidence>
<feature type="transmembrane region" description="Helical" evidence="6">
    <location>
        <begin position="379"/>
        <end position="398"/>
    </location>
</feature>
<dbReference type="InterPro" id="IPR011547">
    <property type="entry name" value="SLC26A/SulP_dom"/>
</dbReference>
<feature type="transmembrane region" description="Helical" evidence="6">
    <location>
        <begin position="843"/>
        <end position="865"/>
    </location>
</feature>
<feature type="transmembrane region" description="Helical" evidence="6">
    <location>
        <begin position="967"/>
        <end position="989"/>
    </location>
</feature>
<feature type="transmembrane region" description="Helical" evidence="6">
    <location>
        <begin position="1103"/>
        <end position="1133"/>
    </location>
</feature>
<keyword evidence="8" id="KW-1185">Reference proteome</keyword>
<feature type="transmembrane region" description="Helical" evidence="6">
    <location>
        <begin position="885"/>
        <end position="907"/>
    </location>
</feature>
<dbReference type="Pfam" id="PF00916">
    <property type="entry name" value="Sulfate_transp"/>
    <property type="match status" value="2"/>
</dbReference>
<feature type="compositionally biased region" description="Polar residues" evidence="5">
    <location>
        <begin position="616"/>
        <end position="630"/>
    </location>
</feature>
<keyword evidence="4 6" id="KW-0472">Membrane</keyword>
<sequence length="1296" mass="142166">MSVLPIGESYCLLRTLTILSISLASFIRGAGSMETLHLLPFGSPDLAHMSAHIDFSRPVFSQEDLDRYAKKKEEKNKLRLPHIHSVRVHAWRYLCRLLPVISWLPRYDFKANMLSDLIAGITVGIMLIPQSMAYGTLAGLDAAHGLYTSFFPGILYFLFGTSRHNSLGVFAVISMMVSSVRYRFVPEELDDTLQMNSSNTTGGLLATSGSSVERASPETVIAALTFTSGILSIIFAIVKAGFLSVLISDQVSAGFTTAAGVHVLSAQIDKLLGIRVSRHSGPGKLIFLYTDVIRELKRSHLPSVLMSLAGFVLLCFIKEVLNPYCTRRFTKGIPIPGDMILIVMGTLLSHFLQLQRYGVDTVGHIPSGIPSPSLPDMSFVVPVLVDALTICIVCYCISISLAQMIGRKFRYDVDSDQEFFALGVCQLFSSFFGCIPPCAAMGRTMVLVSSGGRSQLSSLIASVVVLLVIYWIGPLLESLPETVLSVIIIVALKGIFKQFLGLCDLWKTSKTDFAIWQITFLATVLLDITYGLAAGVCFAFLCFGLRFMGKKLSVLAAIPQTNLYCDRDSYEELFVADGIIIVAWKAPLFYGNCKCFENQVVNELDRSWMPSKGEKTSTAADSKTQSNNVDSAEGNGRSLFLILDFSKVSAIDTSGIRSIGQVVQLCANYGATCYIACCADSIRHSMQTTPIGRNASAKLKTCIPIVHWLPRYDWRKYFISDLVCGLIVGVMQIPQGMAYAMLAGLHPVHGLYTSFFSNLLYCAFGTSRHISFGTFAVISIMTSSVHLNGVPLISPHLNSTSDQELSERGEVSSSLTFLVGAIQFSFGLLRLGCLAQYFSDPLISGFTCGAAVHILCSQLFTVIGIEMIHYKVPWKLFSHIRDLVTNLPYCNSATLISSVVSVFILSAMKFFDRRIVRPFCGYPFPSELLLLLISIPIFRFTPLSSRYGIKLARPVPSGIPSPKWPQFYIFAPLLSDAICIAIVSFSLSVSMAKLFAKKYQYVIDANQEWRAYGIVHLLSSLFPCQVSSASLTRSLVLAESGGHSQIASFCSSLVILSALFFCGSVFMYLPKFVLASVVIVALRGSAAQFKQLPVLWKTSKSDLAVWLVSFHATVIFDALWGLIIGVLFSLAVLNRRLQRPSCSVMVKEFTATNSAFLGLRIYTIRYGGPICFLNADGFRDFIIKACDLAELKTNSASAKYYGSSLETLLEREYSTKPDYNVVAIIDGSRIAFIDASAANVLQQTLHDLERIGVKVILASFSEEAASFLRRIGLAETVESVCMPVDSALQIASKLQL</sequence>
<feature type="transmembrane region" description="Helical" evidence="6">
    <location>
        <begin position="419"/>
        <end position="442"/>
    </location>
</feature>
<evidence type="ECO:0000256" key="2">
    <source>
        <dbReference type="ARBA" id="ARBA00022692"/>
    </source>
</evidence>
<evidence type="ECO:0000259" key="7">
    <source>
        <dbReference type="PROSITE" id="PS50801"/>
    </source>
</evidence>
<evidence type="ECO:0000313" key="9">
    <source>
        <dbReference type="WBParaSite" id="TMUE_3000012893.1"/>
    </source>
</evidence>
<dbReference type="CDD" id="cd07042">
    <property type="entry name" value="STAS_SulP_like_sulfate_transporter"/>
    <property type="match status" value="2"/>
</dbReference>
<feature type="transmembrane region" description="Helical" evidence="6">
    <location>
        <begin position="1053"/>
        <end position="1083"/>
    </location>
</feature>
<feature type="transmembrane region" description="Helical" evidence="6">
    <location>
        <begin position="483"/>
        <end position="502"/>
    </location>
</feature>
<dbReference type="InterPro" id="IPR002645">
    <property type="entry name" value="STAS_dom"/>
</dbReference>
<dbReference type="InterPro" id="IPR001902">
    <property type="entry name" value="SLC26A/SulP_fam"/>
</dbReference>
<reference evidence="9" key="1">
    <citation type="submission" date="2019-12" db="UniProtKB">
        <authorList>
            <consortium name="WormBaseParasite"/>
        </authorList>
    </citation>
    <scope>IDENTIFICATION</scope>
</reference>
<feature type="transmembrane region" description="Helical" evidence="6">
    <location>
        <begin position="928"/>
        <end position="947"/>
    </location>
</feature>
<evidence type="ECO:0000256" key="3">
    <source>
        <dbReference type="ARBA" id="ARBA00022989"/>
    </source>
</evidence>
<protein>
    <submittedName>
        <fullName evidence="9">STAS domain-containing protein</fullName>
    </submittedName>
</protein>
<feature type="domain" description="STAS" evidence="7">
    <location>
        <begin position="1161"/>
        <end position="1291"/>
    </location>
</feature>
<feature type="region of interest" description="Disordered" evidence="5">
    <location>
        <begin position="610"/>
        <end position="632"/>
    </location>
</feature>
<name>A0A5S6R0D7_TRIMR</name>
<keyword evidence="3 6" id="KW-1133">Transmembrane helix</keyword>
<feature type="transmembrane region" description="Helical" evidence="6">
    <location>
        <begin position="514"/>
        <end position="543"/>
    </location>
</feature>
<accession>A0A5S6R0D7</accession>
<feature type="transmembrane region" description="Helical" evidence="6">
    <location>
        <begin position="114"/>
        <end position="134"/>
    </location>
</feature>
<dbReference type="GO" id="GO:0055085">
    <property type="term" value="P:transmembrane transport"/>
    <property type="evidence" value="ECO:0007669"/>
    <property type="project" value="InterPro"/>
</dbReference>